<evidence type="ECO:0000256" key="4">
    <source>
        <dbReference type="ARBA" id="ARBA00040480"/>
    </source>
</evidence>
<proteinExistence type="inferred from homology"/>
<organism evidence="6 7">
    <name type="scientific">Paraburkholderia edwinii</name>
    <dbReference type="NCBI Taxonomy" id="2861782"/>
    <lineage>
        <taxon>Bacteria</taxon>
        <taxon>Pseudomonadati</taxon>
        <taxon>Pseudomonadota</taxon>
        <taxon>Betaproteobacteria</taxon>
        <taxon>Burkholderiales</taxon>
        <taxon>Burkholderiaceae</taxon>
        <taxon>Paraburkholderia</taxon>
    </lineage>
</organism>
<evidence type="ECO:0000259" key="5">
    <source>
        <dbReference type="SMART" id="SM00382"/>
    </source>
</evidence>
<protein>
    <recommendedName>
        <fullName evidence="4">Uncharacterized AAA domain-containing protein ycf46</fullName>
    </recommendedName>
</protein>
<reference evidence="6 7" key="1">
    <citation type="submission" date="2021-07" db="EMBL/GenBank/DDBJ databases">
        <title>Paraburkholderia edwinii protects Aspergillus sp. from phenazines by acting as a toxin sponge.</title>
        <authorList>
            <person name="Dahlstrom K.M."/>
            <person name="Newman D.K."/>
        </authorList>
    </citation>
    <scope>NUCLEOTIDE SEQUENCE [LARGE SCALE GENOMIC DNA]</scope>
    <source>
        <strain evidence="6 7">Pe01</strain>
    </source>
</reference>
<dbReference type="InterPro" id="IPR003593">
    <property type="entry name" value="AAA+_ATPase"/>
</dbReference>
<evidence type="ECO:0000313" key="6">
    <source>
        <dbReference type="EMBL" id="QYD69015.1"/>
    </source>
</evidence>
<dbReference type="RefSeq" id="WP_219798390.1">
    <property type="nucleotide sequence ID" value="NZ_CP080095.1"/>
</dbReference>
<dbReference type="SMART" id="SM00382">
    <property type="entry name" value="AAA"/>
    <property type="match status" value="1"/>
</dbReference>
<keyword evidence="7" id="KW-1185">Reference proteome</keyword>
<dbReference type="InterPro" id="IPR027417">
    <property type="entry name" value="P-loop_NTPase"/>
</dbReference>
<gene>
    <name evidence="6" type="ORF">KZJ38_01030</name>
</gene>
<sequence length="518" mass="57055">MSDTKEFQRTLTRYLKARVPFISVRSSERARVLDIFKEIASGLNNAPVYVHSISQGTRDLVSNRVTNEDRSTVGALDHANQQIAQRQNLTFVLTEAPDAEDESPFSRQLLDAVTLAADNGGVIVIITTKPVWGQLQRLGMSLTLSAPSEDEMLEIIREQIGAYRSDYRIEWDDADEREAAAILTGVSRIEADNIIATLLANGSILKSDLEELTQAKDRIFADISGIERVQVRGSELNVGGLGGLKAWLEKERPLLTADLRERGIRPPRGVLLVGVPGCGKSLSAKAIALNWKMPLYRLDLSTIHGQYLGQSESRLKDALSTADHVAPCVLWIDEIEKGLAGATSGAGDGGTSTRLVGQFLYWLQEARSRVFVVATANDVSRLPPELLRRGRFDELFFVDLPSTEERRDIISIYVQRGLKYELNESLMGELVELSEGFAGSDLESAVREVVKEAFLSGDAAVSDDLFRRSFQNVVPLSKTSPEQIENIRAWGRERAVPASGQPIGNLGQTTRARRAVLV</sequence>
<dbReference type="PANTHER" id="PTHR42960:SF1">
    <property type="entry name" value="YCF46 PROTEIN"/>
    <property type="match status" value="1"/>
</dbReference>
<dbReference type="Gene3D" id="1.10.8.60">
    <property type="match status" value="1"/>
</dbReference>
<accession>A0ABX8UJ07</accession>
<dbReference type="InterPro" id="IPR003959">
    <property type="entry name" value="ATPase_AAA_core"/>
</dbReference>
<name>A0ABX8UJ07_9BURK</name>
<evidence type="ECO:0000256" key="3">
    <source>
        <dbReference type="ARBA" id="ARBA00038088"/>
    </source>
</evidence>
<dbReference type="PANTHER" id="PTHR42960">
    <property type="entry name" value="YCF46 PROTEIN"/>
    <property type="match status" value="1"/>
</dbReference>
<comment type="similarity">
    <text evidence="3">Belongs to the AAA ATPase family. Highly divergent.</text>
</comment>
<keyword evidence="2" id="KW-0067">ATP-binding</keyword>
<dbReference type="InterPro" id="IPR052381">
    <property type="entry name" value="AAA_domain_protein"/>
</dbReference>
<dbReference type="Gene3D" id="3.40.50.300">
    <property type="entry name" value="P-loop containing nucleotide triphosphate hydrolases"/>
    <property type="match status" value="1"/>
</dbReference>
<evidence type="ECO:0000256" key="2">
    <source>
        <dbReference type="ARBA" id="ARBA00022840"/>
    </source>
</evidence>
<dbReference type="SUPFAM" id="SSF52540">
    <property type="entry name" value="P-loop containing nucleoside triphosphate hydrolases"/>
    <property type="match status" value="2"/>
</dbReference>
<evidence type="ECO:0000256" key="1">
    <source>
        <dbReference type="ARBA" id="ARBA00022741"/>
    </source>
</evidence>
<evidence type="ECO:0000313" key="7">
    <source>
        <dbReference type="Proteomes" id="UP000826462"/>
    </source>
</evidence>
<feature type="domain" description="AAA+ ATPase" evidence="5">
    <location>
        <begin position="266"/>
        <end position="402"/>
    </location>
</feature>
<dbReference type="Pfam" id="PF00004">
    <property type="entry name" value="AAA"/>
    <property type="match status" value="1"/>
</dbReference>
<dbReference type="Proteomes" id="UP000826462">
    <property type="component" value="Chromosome 1"/>
</dbReference>
<keyword evidence="1" id="KW-0547">Nucleotide-binding</keyword>
<dbReference type="EMBL" id="CP080095">
    <property type="protein sequence ID" value="QYD69015.1"/>
    <property type="molecule type" value="Genomic_DNA"/>
</dbReference>